<accession>A0A8H6JGI2</accession>
<dbReference type="AlphaFoldDB" id="A0A8H6JGI2"/>
<sequence length="692" mass="77553">MVTRSSLRVERLPVVIAIDVGSTAGRIAVNYISKGNKVKRLYNSEAKGTQDRYEYERGAFNASVNIPECPDSEPAWIRDDVSATSVQFPVKFIVGNFKGIEDSNPLVAEFRWREDDPGFMGRCWEGVDAFMEAMAREIDKLCERKSKPLEIKELCLSIPAHWTFDEDERLRKVVERTFPRVAKATKGVKISFMSEIEYIAHYICQKPAREEDILDDSGDKMVVSSSSGVKNGESAYSSESDNHLVSSPMQCQVPSQYQRLTGDSKGVVGGTAQWEASVSEYCTESTFRGDEDKTVMAEVRNTLMRQFKEQNMVMGSEAFEEMELRARAPKKHSSGEDFYITISASEATRFFQDALRAPLKMAEEKITELAGLSRGRLYPDVQVIVSGGSAKNKKVQDCLKAVCENQRMCPPTFVYENASPSESFKVAGEGAIAAANRKNLRDFIRDGAAFGLQMLQGDEDNSTWDSTAPMLLAGEDNGWWAGWSHTFDASGTDRLGIICNPFWTPKSRAKKLDCTKTYDLIDLLVPEKGRWRYQLCCSESEDEERLWFQRERLHPVTEEIIKSTTVELYLEFDRVANCFLVEPEGVLDSLHCGLGLHESGKFVALTEDVEKTLAELVRARRSLERRDPAPGRAGSFRSPPTSVRRARGANGAFIVLPPLSSKTPASKRKSGRAKPQHKRLPEVSPSLVRARR</sequence>
<evidence type="ECO:0000313" key="2">
    <source>
        <dbReference type="EMBL" id="KAF6812754.1"/>
    </source>
</evidence>
<organism evidence="2 3">
    <name type="scientific">Colletotrichum plurivorum</name>
    <dbReference type="NCBI Taxonomy" id="2175906"/>
    <lineage>
        <taxon>Eukaryota</taxon>
        <taxon>Fungi</taxon>
        <taxon>Dikarya</taxon>
        <taxon>Ascomycota</taxon>
        <taxon>Pezizomycotina</taxon>
        <taxon>Sordariomycetes</taxon>
        <taxon>Hypocreomycetidae</taxon>
        <taxon>Glomerellales</taxon>
        <taxon>Glomerellaceae</taxon>
        <taxon>Colletotrichum</taxon>
        <taxon>Colletotrichum orchidearum species complex</taxon>
    </lineage>
</organism>
<feature type="region of interest" description="Disordered" evidence="1">
    <location>
        <begin position="224"/>
        <end position="245"/>
    </location>
</feature>
<evidence type="ECO:0000313" key="3">
    <source>
        <dbReference type="Proteomes" id="UP000654918"/>
    </source>
</evidence>
<feature type="region of interest" description="Disordered" evidence="1">
    <location>
        <begin position="624"/>
        <end position="692"/>
    </location>
</feature>
<dbReference type="EMBL" id="WIGO01000424">
    <property type="protein sequence ID" value="KAF6812754.1"/>
    <property type="molecule type" value="Genomic_DNA"/>
</dbReference>
<reference evidence="2" key="1">
    <citation type="journal article" date="2020" name="Phytopathology">
        <title>Genome Sequence Resources of Colletotrichum truncatum, C. plurivorum, C. musicola, and C. sojae: Four Species Pathogenic to Soybean (Glycine max).</title>
        <authorList>
            <person name="Rogerio F."/>
            <person name="Boufleur T.R."/>
            <person name="Ciampi-Guillardi M."/>
            <person name="Sukno S.A."/>
            <person name="Thon M.R."/>
            <person name="Massola Junior N.S."/>
            <person name="Baroncelli R."/>
        </authorList>
    </citation>
    <scope>NUCLEOTIDE SEQUENCE</scope>
    <source>
        <strain evidence="2">LFN00145</strain>
    </source>
</reference>
<feature type="compositionally biased region" description="Basic residues" evidence="1">
    <location>
        <begin position="665"/>
        <end position="678"/>
    </location>
</feature>
<gene>
    <name evidence="2" type="ORF">CPLU01_14828</name>
</gene>
<comment type="caution">
    <text evidence="2">The sequence shown here is derived from an EMBL/GenBank/DDBJ whole genome shotgun (WGS) entry which is preliminary data.</text>
</comment>
<proteinExistence type="predicted"/>
<name>A0A8H6JGI2_9PEZI</name>
<evidence type="ECO:0000256" key="1">
    <source>
        <dbReference type="SAM" id="MobiDB-lite"/>
    </source>
</evidence>
<dbReference type="Proteomes" id="UP000654918">
    <property type="component" value="Unassembled WGS sequence"/>
</dbReference>
<protein>
    <submittedName>
        <fullName evidence="2">Uncharacterized protein</fullName>
    </submittedName>
</protein>
<keyword evidence="3" id="KW-1185">Reference proteome</keyword>